<keyword evidence="1" id="KW-0472">Membrane</keyword>
<evidence type="ECO:0000313" key="3">
    <source>
        <dbReference type="EMBL" id="AWX94487.1"/>
    </source>
</evidence>
<name>A0ABN5M995_9RHOB</name>
<proteinExistence type="predicted"/>
<feature type="transmembrane region" description="Helical" evidence="1">
    <location>
        <begin position="12"/>
        <end position="32"/>
    </location>
</feature>
<protein>
    <recommendedName>
        <fullName evidence="2">Chlorhexidine efflux transporter domain-containing protein</fullName>
    </recommendedName>
</protein>
<keyword evidence="1" id="KW-0812">Transmembrane</keyword>
<sequence length="94" mass="10719">MQTRSLPDRIRHALMFEGLGLAIFIPLAAVVFDQPAGHMGWSRHGQLDPGGDRRLHLDPRLSQGLDRRGPVPRLFPGRRRIGPLSERLDRHRMI</sequence>
<evidence type="ECO:0000259" key="2">
    <source>
        <dbReference type="Pfam" id="PF05232"/>
    </source>
</evidence>
<evidence type="ECO:0000313" key="4">
    <source>
        <dbReference type="Proteomes" id="UP000249922"/>
    </source>
</evidence>
<accession>A0ABN5M995</accession>
<dbReference type="Proteomes" id="UP000249922">
    <property type="component" value="Chromosome"/>
</dbReference>
<gene>
    <name evidence="3" type="ORF">DPM13_12545</name>
</gene>
<organism evidence="3 4">
    <name type="scientific">Paracoccus mutanolyticus</name>
    <dbReference type="NCBI Taxonomy" id="1499308"/>
    <lineage>
        <taxon>Bacteria</taxon>
        <taxon>Pseudomonadati</taxon>
        <taxon>Pseudomonadota</taxon>
        <taxon>Alphaproteobacteria</taxon>
        <taxon>Rhodobacterales</taxon>
        <taxon>Paracoccaceae</taxon>
        <taxon>Paracoccus</taxon>
    </lineage>
</organism>
<feature type="domain" description="Chlorhexidine efflux transporter" evidence="2">
    <location>
        <begin position="4"/>
        <end position="41"/>
    </location>
</feature>
<dbReference type="InterPro" id="IPR007896">
    <property type="entry name" value="BTP_bacteria"/>
</dbReference>
<dbReference type="Pfam" id="PF05232">
    <property type="entry name" value="BTP"/>
    <property type="match status" value="1"/>
</dbReference>
<keyword evidence="1" id="KW-1133">Transmembrane helix</keyword>
<keyword evidence="4" id="KW-1185">Reference proteome</keyword>
<evidence type="ECO:0000256" key="1">
    <source>
        <dbReference type="SAM" id="Phobius"/>
    </source>
</evidence>
<dbReference type="EMBL" id="CP030239">
    <property type="protein sequence ID" value="AWX94487.1"/>
    <property type="molecule type" value="Genomic_DNA"/>
</dbReference>
<reference evidence="3 4" key="1">
    <citation type="submission" date="2018-06" db="EMBL/GenBank/DDBJ databases">
        <title>Complete genome sequence of Paracoccus mutanolyticus strain RSP-02 isolated from cellulosic waste.</title>
        <authorList>
            <person name="Amrutha R.N."/>
            <person name="Shrivastav A."/>
            <person name="Buddana S.K."/>
            <person name="Deshpande U."/>
            <person name="Prakasham R.S."/>
        </authorList>
    </citation>
    <scope>NUCLEOTIDE SEQUENCE [LARGE SCALE GENOMIC DNA]</scope>
    <source>
        <strain evidence="3 4">RSP-02</strain>
    </source>
</reference>